<dbReference type="OrthoDB" id="9773467at2"/>
<dbReference type="Proteomes" id="UP000000503">
    <property type="component" value="Chromosome"/>
</dbReference>
<dbReference type="HOGENOM" id="CLU_016047_1_1_12"/>
<protein>
    <submittedName>
        <fullName evidence="9">ABC-type transporter, integral membrane subunit</fullName>
    </submittedName>
</protein>
<dbReference type="RefSeq" id="WP_013968181.1">
    <property type="nucleotide sequence ID" value="NC_015732.1"/>
</dbReference>
<organism evidence="9 10">
    <name type="scientific">Gracilinema caldarium (strain ATCC 51460 / DSM 7334 / H1)</name>
    <name type="common">Treponema caldarium</name>
    <dbReference type="NCBI Taxonomy" id="744872"/>
    <lineage>
        <taxon>Bacteria</taxon>
        <taxon>Pseudomonadati</taxon>
        <taxon>Spirochaetota</taxon>
        <taxon>Spirochaetia</taxon>
        <taxon>Spirochaetales</taxon>
        <taxon>Breznakiellaceae</taxon>
        <taxon>Gracilinema</taxon>
    </lineage>
</organism>
<comment type="similarity">
    <text evidence="7">Belongs to the binding-protein-dependent transport system permease family.</text>
</comment>
<reference evidence="10" key="1">
    <citation type="journal article" date="2013" name="Stand. Genomic Sci.">
        <title>Genome sequence of the thermophilic fresh-water bacterium Spirochaeta caldaria type strain (H1(T)), reclassification of Spirochaeta caldaria, Spirochaeta stenostrepta, and Spirochaeta zuelzerae in the genus Treponema as Treponema caldaria comb. nov., Treponema stenostrepta comb. nov., and Treponema zuelzerae comb. nov., and emendation of the genus Treponema.</title>
        <authorList>
            <person name="Abt B."/>
            <person name="Goker M."/>
            <person name="Scheuner C."/>
            <person name="Han C."/>
            <person name="Lu M."/>
            <person name="Misra M."/>
            <person name="Lapidus A."/>
            <person name="Nolan M."/>
            <person name="Lucas S."/>
            <person name="Hammon N."/>
            <person name="Deshpande S."/>
            <person name="Cheng J.F."/>
            <person name="Tapia R."/>
            <person name="Goodwin L.A."/>
            <person name="Pitluck S."/>
            <person name="Liolios K."/>
            <person name="Pagani I."/>
            <person name="Ivanova N."/>
            <person name="Mavromatis K."/>
            <person name="Mikhailova N."/>
            <person name="Huntemann M."/>
            <person name="Pati A."/>
            <person name="Chen A."/>
            <person name="Palaniappan K."/>
            <person name="Land M."/>
            <person name="Hauser L."/>
            <person name="Jeffries C.D."/>
            <person name="Rohde M."/>
            <person name="Spring S."/>
            <person name="Gronow S."/>
            <person name="Detter J.C."/>
            <person name="Bristow J."/>
            <person name="Eisen J.A."/>
            <person name="Markowitz V."/>
            <person name="Hugenholtz P."/>
            <person name="Kyrpides N.C."/>
            <person name="Woyke T."/>
            <person name="Klenk H.P."/>
        </authorList>
    </citation>
    <scope>NUCLEOTIDE SEQUENCE</scope>
    <source>
        <strain evidence="10">ATCC 51460 / DSM 7334 / H1</strain>
    </source>
</reference>
<dbReference type="GO" id="GO:0005886">
    <property type="term" value="C:plasma membrane"/>
    <property type="evidence" value="ECO:0007669"/>
    <property type="project" value="UniProtKB-SubCell"/>
</dbReference>
<accession>F8EYS3</accession>
<feature type="domain" description="ABC transmembrane type-1" evidence="8">
    <location>
        <begin position="77"/>
        <end position="266"/>
    </location>
</feature>
<evidence type="ECO:0000256" key="2">
    <source>
        <dbReference type="ARBA" id="ARBA00022448"/>
    </source>
</evidence>
<dbReference type="PANTHER" id="PTHR43744:SF2">
    <property type="entry name" value="ARABINOOLIGOSACCHARIDES TRANSPORT SYSTEM PERMEASE PROTEIN ARAQ"/>
    <property type="match status" value="1"/>
</dbReference>
<proteinExistence type="inferred from homology"/>
<evidence type="ECO:0000313" key="10">
    <source>
        <dbReference type="Proteomes" id="UP000000503"/>
    </source>
</evidence>
<evidence type="ECO:0000256" key="5">
    <source>
        <dbReference type="ARBA" id="ARBA00022989"/>
    </source>
</evidence>
<dbReference type="EMBL" id="CP002868">
    <property type="protein sequence ID" value="AEJ18869.1"/>
    <property type="molecule type" value="Genomic_DNA"/>
</dbReference>
<dbReference type="GO" id="GO:0055085">
    <property type="term" value="P:transmembrane transport"/>
    <property type="evidence" value="ECO:0007669"/>
    <property type="project" value="InterPro"/>
</dbReference>
<sequence>MQKGRKISFVSYVMYIFLILIAFFTLAPFVFMLLSSLRPGNLMVQNGLTVDFDIKSMTLNNFRALLEYSEGLYFLWFKNSVFITVLQTAGSLILCSMVGYGLAMYDFKGRTFIFTIVLVVMMIPIEILILPLFKLVISLHIIDTYAGVVLPFVVSPFAVFFFRQYILGIPKDLVDAGRIDGCSEFRIFFQIIIPVIIPAFGAIGILQAMGSWNAFVWPLISLRSNEHLTIPIGLMSLLTPYGNNYDVLLAGSVLSVVPVITIFLLNQRAFINGLTIGSIKG</sequence>
<evidence type="ECO:0000256" key="1">
    <source>
        <dbReference type="ARBA" id="ARBA00004651"/>
    </source>
</evidence>
<dbReference type="AlphaFoldDB" id="F8EYS3"/>
<dbReference type="KEGG" id="scd:Spica_0715"/>
<keyword evidence="2 7" id="KW-0813">Transport</keyword>
<dbReference type="CDD" id="cd06261">
    <property type="entry name" value="TM_PBP2"/>
    <property type="match status" value="1"/>
</dbReference>
<dbReference type="InterPro" id="IPR035906">
    <property type="entry name" value="MetI-like_sf"/>
</dbReference>
<keyword evidence="5 7" id="KW-1133">Transmembrane helix</keyword>
<name>F8EYS3_GRAC1</name>
<gene>
    <name evidence="9" type="ordered locus">Spica_0715</name>
</gene>
<dbReference type="Pfam" id="PF00528">
    <property type="entry name" value="BPD_transp_1"/>
    <property type="match status" value="1"/>
</dbReference>
<dbReference type="SUPFAM" id="SSF161098">
    <property type="entry name" value="MetI-like"/>
    <property type="match status" value="1"/>
</dbReference>
<evidence type="ECO:0000259" key="8">
    <source>
        <dbReference type="PROSITE" id="PS50928"/>
    </source>
</evidence>
<dbReference type="PROSITE" id="PS50928">
    <property type="entry name" value="ABC_TM1"/>
    <property type="match status" value="1"/>
</dbReference>
<keyword evidence="3" id="KW-1003">Cell membrane</keyword>
<evidence type="ECO:0000256" key="4">
    <source>
        <dbReference type="ARBA" id="ARBA00022692"/>
    </source>
</evidence>
<feature type="transmembrane region" description="Helical" evidence="7">
    <location>
        <begin position="145"/>
        <end position="166"/>
    </location>
</feature>
<evidence type="ECO:0000256" key="7">
    <source>
        <dbReference type="RuleBase" id="RU363032"/>
    </source>
</evidence>
<evidence type="ECO:0000256" key="6">
    <source>
        <dbReference type="ARBA" id="ARBA00023136"/>
    </source>
</evidence>
<evidence type="ECO:0000313" key="9">
    <source>
        <dbReference type="EMBL" id="AEJ18869.1"/>
    </source>
</evidence>
<dbReference type="eggNOG" id="COG0395">
    <property type="taxonomic scope" value="Bacteria"/>
</dbReference>
<feature type="transmembrane region" description="Helical" evidence="7">
    <location>
        <begin position="112"/>
        <end position="133"/>
    </location>
</feature>
<dbReference type="InterPro" id="IPR000515">
    <property type="entry name" value="MetI-like"/>
</dbReference>
<keyword evidence="6 7" id="KW-0472">Membrane</keyword>
<keyword evidence="4 7" id="KW-0812">Transmembrane</keyword>
<dbReference type="Gene3D" id="1.10.3720.10">
    <property type="entry name" value="MetI-like"/>
    <property type="match status" value="1"/>
</dbReference>
<feature type="transmembrane region" description="Helical" evidence="7">
    <location>
        <begin position="187"/>
        <end position="209"/>
    </location>
</feature>
<evidence type="ECO:0000256" key="3">
    <source>
        <dbReference type="ARBA" id="ARBA00022475"/>
    </source>
</evidence>
<keyword evidence="10" id="KW-1185">Reference proteome</keyword>
<comment type="subcellular location">
    <subcellularLocation>
        <location evidence="1 7">Cell membrane</location>
        <topology evidence="1 7">Multi-pass membrane protein</topology>
    </subcellularLocation>
</comment>
<feature type="transmembrane region" description="Helical" evidence="7">
    <location>
        <begin position="247"/>
        <end position="265"/>
    </location>
</feature>
<feature type="transmembrane region" description="Helical" evidence="7">
    <location>
        <begin position="12"/>
        <end position="34"/>
    </location>
</feature>
<dbReference type="PANTHER" id="PTHR43744">
    <property type="entry name" value="ABC TRANSPORTER PERMEASE PROTEIN MG189-RELATED-RELATED"/>
    <property type="match status" value="1"/>
</dbReference>
<feature type="transmembrane region" description="Helical" evidence="7">
    <location>
        <begin position="81"/>
        <end position="105"/>
    </location>
</feature>
<dbReference type="STRING" id="744872.Spica_0715"/>